<gene>
    <name evidence="4" type="ORF">NCGR_LOCUS7883</name>
</gene>
<dbReference type="GO" id="GO:0051301">
    <property type="term" value="P:cell division"/>
    <property type="evidence" value="ECO:0007669"/>
    <property type="project" value="UniProtKB-KW"/>
</dbReference>
<reference evidence="4" key="1">
    <citation type="submission" date="2020-10" db="EMBL/GenBank/DDBJ databases">
        <authorList>
            <person name="Han B."/>
            <person name="Lu T."/>
            <person name="Zhao Q."/>
            <person name="Huang X."/>
            <person name="Zhao Y."/>
        </authorList>
    </citation>
    <scope>NUCLEOTIDE SEQUENCE</scope>
</reference>
<dbReference type="Proteomes" id="UP000604825">
    <property type="component" value="Unassembled WGS sequence"/>
</dbReference>
<evidence type="ECO:0000313" key="4">
    <source>
        <dbReference type="EMBL" id="CAD6212075.1"/>
    </source>
</evidence>
<comment type="caution">
    <text evidence="4">The sequence shown here is derived from an EMBL/GenBank/DDBJ whole genome shotgun (WGS) entry which is preliminary data.</text>
</comment>
<organism evidence="4 5">
    <name type="scientific">Miscanthus lutarioriparius</name>
    <dbReference type="NCBI Taxonomy" id="422564"/>
    <lineage>
        <taxon>Eukaryota</taxon>
        <taxon>Viridiplantae</taxon>
        <taxon>Streptophyta</taxon>
        <taxon>Embryophyta</taxon>
        <taxon>Tracheophyta</taxon>
        <taxon>Spermatophyta</taxon>
        <taxon>Magnoliopsida</taxon>
        <taxon>Liliopsida</taxon>
        <taxon>Poales</taxon>
        <taxon>Poaceae</taxon>
        <taxon>PACMAD clade</taxon>
        <taxon>Panicoideae</taxon>
        <taxon>Andropogonodae</taxon>
        <taxon>Andropogoneae</taxon>
        <taxon>Saccharinae</taxon>
        <taxon>Miscanthus</taxon>
    </lineage>
</organism>
<evidence type="ECO:0000256" key="3">
    <source>
        <dbReference type="ARBA" id="ARBA00023306"/>
    </source>
</evidence>
<keyword evidence="5" id="KW-1185">Reference proteome</keyword>
<dbReference type="InterPro" id="IPR036915">
    <property type="entry name" value="Cyclin-like_sf"/>
</dbReference>
<keyword evidence="2" id="KW-0132">Cell division</keyword>
<dbReference type="GO" id="GO:0019901">
    <property type="term" value="F:protein kinase binding"/>
    <property type="evidence" value="ECO:0007669"/>
    <property type="project" value="InterPro"/>
</dbReference>
<dbReference type="EMBL" id="CAJGYO010000002">
    <property type="protein sequence ID" value="CAD6212075.1"/>
    <property type="molecule type" value="Genomic_DNA"/>
</dbReference>
<evidence type="ECO:0000256" key="2">
    <source>
        <dbReference type="ARBA" id="ARBA00022618"/>
    </source>
</evidence>
<keyword evidence="3" id="KW-0131">Cell cycle</keyword>
<name>A0A811MQG9_9POAL</name>
<dbReference type="PANTHER" id="PTHR15615">
    <property type="match status" value="1"/>
</dbReference>
<dbReference type="AlphaFoldDB" id="A0A811MQG9"/>
<sequence length="324" mass="35034">MCSLSLSLSPVGVFLLLRRRQGNCHMRGWWTLSPGDVLNSVHVTAACTRRTVARHGVGMTARAWRCPSRRERDARAASTSLNIVRPGPTNPPSAAQYVGQRWQKAAAVPRVVSILSALLQRVAERNDAAAAEGSAVVAAPAAAAGRPRPVSAFQGLTKPAISIGGYLERIFRFASCSPSCYVVAYIYLDRFLRRRPALAVDSFNVHRLLITSVLTAVKFVDDICYNNAYFARVGGISLVEMNYLEVDFLFGIAFDLNVTPAAFASYCAVLQSEMAYLDTPVEAPRLHHCYTAAGTSDHHHDDPAGAVAAAAAGCHRHSQPQLTV</sequence>
<dbReference type="InterPro" id="IPR013922">
    <property type="entry name" value="Cyclin_PHO80-like"/>
</dbReference>
<dbReference type="OrthoDB" id="337735at2759"/>
<dbReference type="Pfam" id="PF08613">
    <property type="entry name" value="Cyclin"/>
    <property type="match status" value="1"/>
</dbReference>
<evidence type="ECO:0000313" key="5">
    <source>
        <dbReference type="Proteomes" id="UP000604825"/>
    </source>
</evidence>
<accession>A0A811MQG9</accession>
<comment type="similarity">
    <text evidence="1">Belongs to the cyclin family. Cyclin U/P subfamily.</text>
</comment>
<dbReference type="Gene3D" id="1.10.472.10">
    <property type="entry name" value="Cyclin-like"/>
    <property type="match status" value="1"/>
</dbReference>
<evidence type="ECO:0008006" key="6">
    <source>
        <dbReference type="Google" id="ProtNLM"/>
    </source>
</evidence>
<proteinExistence type="inferred from homology"/>
<protein>
    <recommendedName>
        <fullName evidence="6">Cyclin</fullName>
    </recommendedName>
</protein>
<dbReference type="SUPFAM" id="SSF47954">
    <property type="entry name" value="Cyclin-like"/>
    <property type="match status" value="1"/>
</dbReference>
<dbReference type="PANTHER" id="PTHR15615:SF91">
    <property type="entry name" value="CYCLIN-P4-1"/>
    <property type="match status" value="1"/>
</dbReference>
<evidence type="ECO:0000256" key="1">
    <source>
        <dbReference type="ARBA" id="ARBA00007215"/>
    </source>
</evidence>